<dbReference type="InterPro" id="IPR018247">
    <property type="entry name" value="EF_Hand_1_Ca_BS"/>
</dbReference>
<evidence type="ECO:0000256" key="7">
    <source>
        <dbReference type="ARBA" id="ARBA00022737"/>
    </source>
</evidence>
<feature type="domain" description="EF-hand" evidence="18">
    <location>
        <begin position="436"/>
        <end position="471"/>
    </location>
</feature>
<feature type="binding site" evidence="15">
    <location>
        <position position="168"/>
    </location>
    <ligand>
        <name>ATP</name>
        <dbReference type="ChEBI" id="CHEBI:30616"/>
    </ligand>
</feature>
<dbReference type="PROSITE" id="PS00107">
    <property type="entry name" value="PROTEIN_KINASE_ATP"/>
    <property type="match status" value="1"/>
</dbReference>
<reference evidence="22" key="4">
    <citation type="submission" date="2025-04" db="UniProtKB">
        <authorList>
            <consortium name="RefSeq"/>
        </authorList>
    </citation>
    <scope>IDENTIFICATION</scope>
    <source>
        <tissue evidence="22">Leaf</tissue>
    </source>
</reference>
<dbReference type="InterPro" id="IPR011992">
    <property type="entry name" value="EF-hand-dom_pair"/>
</dbReference>
<dbReference type="FunFam" id="1.10.238.10:FF:000015">
    <property type="entry name" value="Calcium-dependent protein kinase 1"/>
    <property type="match status" value="1"/>
</dbReference>
<keyword evidence="21" id="KW-1185">Reference proteome</keyword>
<keyword evidence="6" id="KW-0479">Metal-binding</keyword>
<keyword evidence="7" id="KW-0677">Repeat</keyword>
<evidence type="ECO:0000256" key="15">
    <source>
        <dbReference type="PROSITE-ProRule" id="PRU10141"/>
    </source>
</evidence>
<gene>
    <name evidence="22" type="primary">LOC116195410</name>
    <name evidence="19" type="ORF">CDL15_Pgr003185</name>
</gene>
<evidence type="ECO:0000259" key="18">
    <source>
        <dbReference type="PROSITE" id="PS50222"/>
    </source>
</evidence>
<proteinExistence type="inferred from homology"/>
<dbReference type="EC" id="2.7.11.1" evidence="2"/>
<accession>A0A218X257</accession>
<dbReference type="FunFam" id="3.30.200.20:FF:000004">
    <property type="entry name" value="Calcium-dependent protein kinase 1"/>
    <property type="match status" value="1"/>
</dbReference>
<evidence type="ECO:0000256" key="12">
    <source>
        <dbReference type="ARBA" id="ARBA00024334"/>
    </source>
</evidence>
<evidence type="ECO:0000256" key="9">
    <source>
        <dbReference type="ARBA" id="ARBA00022777"/>
    </source>
</evidence>
<dbReference type="SMR" id="A0A218X257"/>
<feature type="domain" description="Protein kinase" evidence="17">
    <location>
        <begin position="135"/>
        <end position="393"/>
    </location>
</feature>
<evidence type="ECO:0000256" key="2">
    <source>
        <dbReference type="ARBA" id="ARBA00012513"/>
    </source>
</evidence>
<evidence type="ECO:0000313" key="20">
    <source>
        <dbReference type="Proteomes" id="UP000197138"/>
    </source>
</evidence>
<dbReference type="Pfam" id="PF00069">
    <property type="entry name" value="Pkinase"/>
    <property type="match status" value="1"/>
</dbReference>
<dbReference type="SUPFAM" id="SSF47473">
    <property type="entry name" value="EF-hand"/>
    <property type="match status" value="1"/>
</dbReference>
<dbReference type="Gene3D" id="1.10.510.10">
    <property type="entry name" value="Transferase(Phosphotransferase) domain 1"/>
    <property type="match status" value="1"/>
</dbReference>
<dbReference type="InterPro" id="IPR017441">
    <property type="entry name" value="Protein_kinase_ATP_BS"/>
</dbReference>
<reference evidence="19" key="2">
    <citation type="submission" date="2017-06" db="EMBL/GenBank/DDBJ databases">
        <title>The pomegranate genome and the genomics of punicalagin biosynthesis.</title>
        <authorList>
            <person name="Xu C."/>
        </authorList>
    </citation>
    <scope>NUCLEOTIDE SEQUENCE [LARGE SCALE GENOMIC DNA]</scope>
    <source>
        <tissue evidence="19">Fresh leaf</tissue>
    </source>
</reference>
<reference evidence="20" key="1">
    <citation type="journal article" date="2017" name="Plant J.">
        <title>The pomegranate (Punica granatum L.) genome and the genomics of punicalagin biosynthesis.</title>
        <authorList>
            <person name="Qin G."/>
            <person name="Xu C."/>
            <person name="Ming R."/>
            <person name="Tang H."/>
            <person name="Guyot R."/>
            <person name="Kramer E.M."/>
            <person name="Hu Y."/>
            <person name="Yi X."/>
            <person name="Qi Y."/>
            <person name="Xu X."/>
            <person name="Gao Z."/>
            <person name="Pan H."/>
            <person name="Jian J."/>
            <person name="Tian Y."/>
            <person name="Yue Z."/>
            <person name="Xu Y."/>
        </authorList>
    </citation>
    <scope>NUCLEOTIDE SEQUENCE [LARGE SCALE GENOMIC DNA]</scope>
    <source>
        <strain evidence="20">cv. Dabenzi</strain>
    </source>
</reference>
<evidence type="ECO:0000256" key="5">
    <source>
        <dbReference type="ARBA" id="ARBA00022679"/>
    </source>
</evidence>
<reference evidence="21" key="3">
    <citation type="journal article" date="2020" name="Plant Biotechnol. J.">
        <title>The pomegranate (Punica granatum L.) draft genome dissects genetic divergence between soft- and hard-seeded cultivars.</title>
        <authorList>
            <person name="Luo X."/>
            <person name="Li H."/>
            <person name="Wu Z."/>
            <person name="Yao W."/>
            <person name="Zhao P."/>
            <person name="Cao D."/>
            <person name="Yu H."/>
            <person name="Li K."/>
            <person name="Poudel K."/>
            <person name="Zhao D."/>
            <person name="Zhang F."/>
            <person name="Xia X."/>
            <person name="Chen L."/>
            <person name="Wang Q."/>
            <person name="Jing D."/>
            <person name="Cao S."/>
        </authorList>
    </citation>
    <scope>NUCLEOTIDE SEQUENCE [LARGE SCALE GENOMIC DNA]</scope>
</reference>
<evidence type="ECO:0000313" key="19">
    <source>
        <dbReference type="EMBL" id="OWM79014.1"/>
    </source>
</evidence>
<keyword evidence="9" id="KW-0418">Kinase</keyword>
<dbReference type="Pfam" id="PF13499">
    <property type="entry name" value="EF-hand_7"/>
    <property type="match status" value="2"/>
</dbReference>
<dbReference type="EMBL" id="MTKT01002492">
    <property type="protein sequence ID" value="OWM79014.1"/>
    <property type="molecule type" value="Genomic_DNA"/>
</dbReference>
<evidence type="ECO:0000256" key="1">
    <source>
        <dbReference type="ARBA" id="ARBA00005354"/>
    </source>
</evidence>
<comment type="similarity">
    <text evidence="12">Belongs to the protein kinase superfamily. Ser/Thr protein kinase family. CDPK subfamily.</text>
</comment>
<evidence type="ECO:0000256" key="4">
    <source>
        <dbReference type="ARBA" id="ARBA00022553"/>
    </source>
</evidence>
<dbReference type="GeneID" id="116195410"/>
<dbReference type="PROSITE" id="PS00018">
    <property type="entry name" value="EF_HAND_1"/>
    <property type="match status" value="4"/>
</dbReference>
<dbReference type="SMART" id="SM00054">
    <property type="entry name" value="EFh"/>
    <property type="match status" value="4"/>
</dbReference>
<name>A0A218X257_PUNGR</name>
<evidence type="ECO:0000313" key="21">
    <source>
        <dbReference type="Proteomes" id="UP000515151"/>
    </source>
</evidence>
<dbReference type="FunFam" id="1.10.510.10:FF:000249">
    <property type="entry name" value="Calcium-dependent protein kinase SK5"/>
    <property type="match status" value="1"/>
</dbReference>
<comment type="similarity">
    <text evidence="1">Belongs to the protein kinase superfamily. CAMK Ser/Thr protein kinase family. CaMK subfamily.</text>
</comment>
<dbReference type="Proteomes" id="UP000515151">
    <property type="component" value="Chromosome 2"/>
</dbReference>
<keyword evidence="10" id="KW-0106">Calcium</keyword>
<comment type="catalytic activity">
    <reaction evidence="14">
        <text>L-seryl-[protein] + ATP = O-phospho-L-seryl-[protein] + ADP + H(+)</text>
        <dbReference type="Rhea" id="RHEA:17989"/>
        <dbReference type="Rhea" id="RHEA-COMP:9863"/>
        <dbReference type="Rhea" id="RHEA-COMP:11604"/>
        <dbReference type="ChEBI" id="CHEBI:15378"/>
        <dbReference type="ChEBI" id="CHEBI:29999"/>
        <dbReference type="ChEBI" id="CHEBI:30616"/>
        <dbReference type="ChEBI" id="CHEBI:83421"/>
        <dbReference type="ChEBI" id="CHEBI:456216"/>
        <dbReference type="EC" id="2.7.11.1"/>
    </reaction>
</comment>
<evidence type="ECO:0000256" key="16">
    <source>
        <dbReference type="SAM" id="MobiDB-lite"/>
    </source>
</evidence>
<keyword evidence="4" id="KW-0597">Phosphoprotein</keyword>
<evidence type="ECO:0000256" key="10">
    <source>
        <dbReference type="ARBA" id="ARBA00022837"/>
    </source>
</evidence>
<dbReference type="GO" id="GO:0005509">
    <property type="term" value="F:calcium ion binding"/>
    <property type="evidence" value="ECO:0007669"/>
    <property type="project" value="InterPro"/>
</dbReference>
<evidence type="ECO:0000256" key="6">
    <source>
        <dbReference type="ARBA" id="ARBA00022723"/>
    </source>
</evidence>
<evidence type="ECO:0000313" key="22">
    <source>
        <dbReference type="RefSeq" id="XP_031380443.1"/>
    </source>
</evidence>
<keyword evidence="3" id="KW-0723">Serine/threonine-protein kinase</keyword>
<dbReference type="PROSITE" id="PS50011">
    <property type="entry name" value="PROTEIN_KINASE_DOM"/>
    <property type="match status" value="1"/>
</dbReference>
<dbReference type="SUPFAM" id="SSF56112">
    <property type="entry name" value="Protein kinase-like (PK-like)"/>
    <property type="match status" value="1"/>
</dbReference>
<dbReference type="InterPro" id="IPR000719">
    <property type="entry name" value="Prot_kinase_dom"/>
</dbReference>
<dbReference type="PROSITE" id="PS00108">
    <property type="entry name" value="PROTEIN_KINASE_ST"/>
    <property type="match status" value="1"/>
</dbReference>
<comment type="catalytic activity">
    <reaction evidence="13">
        <text>L-threonyl-[protein] + ATP = O-phospho-L-threonyl-[protein] + ADP + H(+)</text>
        <dbReference type="Rhea" id="RHEA:46608"/>
        <dbReference type="Rhea" id="RHEA-COMP:11060"/>
        <dbReference type="Rhea" id="RHEA-COMP:11605"/>
        <dbReference type="ChEBI" id="CHEBI:15378"/>
        <dbReference type="ChEBI" id="CHEBI:30013"/>
        <dbReference type="ChEBI" id="CHEBI:30616"/>
        <dbReference type="ChEBI" id="CHEBI:61977"/>
        <dbReference type="ChEBI" id="CHEBI:456216"/>
        <dbReference type="EC" id="2.7.11.1"/>
    </reaction>
</comment>
<organism evidence="19 20">
    <name type="scientific">Punica granatum</name>
    <name type="common">Pomegranate</name>
    <dbReference type="NCBI Taxonomy" id="22663"/>
    <lineage>
        <taxon>Eukaryota</taxon>
        <taxon>Viridiplantae</taxon>
        <taxon>Streptophyta</taxon>
        <taxon>Embryophyta</taxon>
        <taxon>Tracheophyta</taxon>
        <taxon>Spermatophyta</taxon>
        <taxon>Magnoliopsida</taxon>
        <taxon>eudicotyledons</taxon>
        <taxon>Gunneridae</taxon>
        <taxon>Pentapetalae</taxon>
        <taxon>rosids</taxon>
        <taxon>malvids</taxon>
        <taxon>Myrtales</taxon>
        <taxon>Lythraceae</taxon>
        <taxon>Punica</taxon>
    </lineage>
</organism>
<dbReference type="GO" id="GO:0004674">
    <property type="term" value="F:protein serine/threonine kinase activity"/>
    <property type="evidence" value="ECO:0007669"/>
    <property type="project" value="UniProtKB-KW"/>
</dbReference>
<dbReference type="InterPro" id="IPR002048">
    <property type="entry name" value="EF_hand_dom"/>
</dbReference>
<dbReference type="SMART" id="SM00220">
    <property type="entry name" value="S_TKc"/>
    <property type="match status" value="1"/>
</dbReference>
<dbReference type="PANTHER" id="PTHR24349">
    <property type="entry name" value="SERINE/THREONINE-PROTEIN KINASE"/>
    <property type="match status" value="1"/>
</dbReference>
<evidence type="ECO:0000256" key="11">
    <source>
        <dbReference type="ARBA" id="ARBA00022840"/>
    </source>
</evidence>
<dbReference type="Proteomes" id="UP000197138">
    <property type="component" value="Unassembled WGS sequence"/>
</dbReference>
<feature type="domain" description="EF-hand" evidence="18">
    <location>
        <begin position="508"/>
        <end position="543"/>
    </location>
</feature>
<dbReference type="CDD" id="cd00051">
    <property type="entry name" value="EFh"/>
    <property type="match status" value="1"/>
</dbReference>
<feature type="region of interest" description="Disordered" evidence="16">
    <location>
        <begin position="26"/>
        <end position="114"/>
    </location>
</feature>
<dbReference type="GO" id="GO:0005524">
    <property type="term" value="F:ATP binding"/>
    <property type="evidence" value="ECO:0007669"/>
    <property type="project" value="UniProtKB-UniRule"/>
</dbReference>
<keyword evidence="5" id="KW-0808">Transferase</keyword>
<protein>
    <recommendedName>
        <fullName evidence="2">non-specific serine/threonine protein kinase</fullName>
        <ecNumber evidence="2">2.7.11.1</ecNumber>
    </recommendedName>
</protein>
<keyword evidence="11 15" id="KW-0067">ATP-binding</keyword>
<feature type="domain" description="EF-hand" evidence="18">
    <location>
        <begin position="546"/>
        <end position="577"/>
    </location>
</feature>
<dbReference type="CDD" id="cd05117">
    <property type="entry name" value="STKc_CAMK"/>
    <property type="match status" value="1"/>
</dbReference>
<evidence type="ECO:0000256" key="8">
    <source>
        <dbReference type="ARBA" id="ARBA00022741"/>
    </source>
</evidence>
<dbReference type="InterPro" id="IPR008271">
    <property type="entry name" value="Ser/Thr_kinase_AS"/>
</dbReference>
<sequence>MGNSCVGPNLGKNGFIQSVTAAVWRTRPQDRLPGNGERSKAAPATNNDLKPSDREPPRPYVPIQETAPEAVKINAPEVKPAEPEKPAKAEPREGASKPSESGNPKKPVHVRRVSSAGLQVDSVLGRKTANIKELYSLGRKLGQGQFGTTFLCVEKGTGKEFACKSIVKRKLTTEEDVEDVRREIRIMHHLAGHPNVISIVDAFEDAVAVHVVMELCSGGELFDRIIQRGHYSEKKAAELARVIVGVVEQCHSLGVMHRDLKPENFLFVNHAEESPLKTIDFGLSMFFKPGEKFTDVVGSPYYVAPEVLRKNYGPECDVWSAGVIIYILLSGVPPFWDETEQGIFEQVLKGDLDFISEPWPTISEGAKDLVRRMLVRDPKQRLTAHEVLCHPWVQIEGVAPDRPLDSAVLTRLKQFSAMNKLKKMAIRVIAESLSEEEIAGLKEMFKMIDTDNSGHITLEELKIGLEKVGANLQESEIIGLMEAADIDNSGTMDYGEFIAAMLHLNKVQREDHLFAAFNYFDKDGSGYITPDELQAACEQFGLRDVHLEDIIREVDQDNDGRIDYSEFVAMMQDVDFGMKVFQ</sequence>
<dbReference type="PROSITE" id="PS50222">
    <property type="entry name" value="EF_HAND_2"/>
    <property type="match status" value="4"/>
</dbReference>
<feature type="domain" description="EF-hand" evidence="18">
    <location>
        <begin position="472"/>
        <end position="507"/>
    </location>
</feature>
<evidence type="ECO:0000259" key="17">
    <source>
        <dbReference type="PROSITE" id="PS50011"/>
    </source>
</evidence>
<evidence type="ECO:0000256" key="14">
    <source>
        <dbReference type="ARBA" id="ARBA00048679"/>
    </source>
</evidence>
<dbReference type="Gene3D" id="1.10.238.10">
    <property type="entry name" value="EF-hand"/>
    <property type="match status" value="1"/>
</dbReference>
<dbReference type="Gene3D" id="3.30.200.20">
    <property type="entry name" value="Phosphorylase Kinase, domain 1"/>
    <property type="match status" value="1"/>
</dbReference>
<keyword evidence="8 15" id="KW-0547">Nucleotide-binding</keyword>
<dbReference type="OrthoDB" id="40902at2759"/>
<evidence type="ECO:0000256" key="3">
    <source>
        <dbReference type="ARBA" id="ARBA00022527"/>
    </source>
</evidence>
<feature type="compositionally biased region" description="Basic and acidic residues" evidence="16">
    <location>
        <begin position="79"/>
        <end position="95"/>
    </location>
</feature>
<dbReference type="InterPro" id="IPR011009">
    <property type="entry name" value="Kinase-like_dom_sf"/>
</dbReference>
<dbReference type="InterPro" id="IPR050205">
    <property type="entry name" value="CDPK_Ser/Thr_kinases"/>
</dbReference>
<dbReference type="AlphaFoldDB" id="A0A218X257"/>
<evidence type="ECO:0000256" key="13">
    <source>
        <dbReference type="ARBA" id="ARBA00047899"/>
    </source>
</evidence>
<dbReference type="RefSeq" id="XP_031380443.1">
    <property type="nucleotide sequence ID" value="XM_031524583.1"/>
</dbReference>